<dbReference type="Proteomes" id="UP000306378">
    <property type="component" value="Unassembled WGS sequence"/>
</dbReference>
<keyword evidence="2" id="KW-0808">Transferase</keyword>
<dbReference type="AlphaFoldDB" id="A0A5R8P096"/>
<evidence type="ECO:0000313" key="3">
    <source>
        <dbReference type="Proteomes" id="UP000306378"/>
    </source>
</evidence>
<feature type="domain" description="Methyltransferase type 12" evidence="1">
    <location>
        <begin position="24"/>
        <end position="128"/>
    </location>
</feature>
<protein>
    <submittedName>
        <fullName evidence="2">Class I SAM-dependent methyltransferase</fullName>
    </submittedName>
</protein>
<dbReference type="CDD" id="cd02440">
    <property type="entry name" value="AdoMet_MTases"/>
    <property type="match status" value="1"/>
</dbReference>
<dbReference type="RefSeq" id="WP_138446203.1">
    <property type="nucleotide sequence ID" value="NZ_VBUT01000001.1"/>
</dbReference>
<keyword evidence="2" id="KW-0489">Methyltransferase</keyword>
<dbReference type="GO" id="GO:0032259">
    <property type="term" value="P:methylation"/>
    <property type="evidence" value="ECO:0007669"/>
    <property type="project" value="UniProtKB-KW"/>
</dbReference>
<dbReference type="Pfam" id="PF08242">
    <property type="entry name" value="Methyltransf_12"/>
    <property type="match status" value="1"/>
</dbReference>
<dbReference type="InterPro" id="IPR013217">
    <property type="entry name" value="Methyltransf_12"/>
</dbReference>
<sequence length="179" mass="18949">MSAHDARFLWFREIVDPAPADRLLEIGPGSSDSLAVLAEPLDTGYIVGIDRSATAVARAAKRHAALIESGRVRVRQLALEELTREHAAELAPGGFDKILAVNVNVFWTRDPAAELAVLRESLAPGGALHLFYGYGEPGDRTSTAAATTPRNLIDHLTGAGFDVGTVSSGELLGVIATPR</sequence>
<dbReference type="SUPFAM" id="SSF53335">
    <property type="entry name" value="S-adenosyl-L-methionine-dependent methyltransferases"/>
    <property type="match status" value="1"/>
</dbReference>
<organism evidence="2 3">
    <name type="scientific">Nocardia cyriacigeorgica</name>
    <dbReference type="NCBI Taxonomy" id="135487"/>
    <lineage>
        <taxon>Bacteria</taxon>
        <taxon>Bacillati</taxon>
        <taxon>Actinomycetota</taxon>
        <taxon>Actinomycetes</taxon>
        <taxon>Mycobacteriales</taxon>
        <taxon>Nocardiaceae</taxon>
        <taxon>Nocardia</taxon>
    </lineage>
</organism>
<accession>A0A5R8P096</accession>
<evidence type="ECO:0000313" key="2">
    <source>
        <dbReference type="EMBL" id="TLF82610.1"/>
    </source>
</evidence>
<reference evidence="2 3" key="1">
    <citation type="submission" date="2019-05" db="EMBL/GenBank/DDBJ databases">
        <title>Genomes sequences of two Nocardia cyriacigeorgica environmental isolates, type strains Nocardia asteroides ATCC 19247 and Nocardia cyriacigeorgica DSM 44484.</title>
        <authorList>
            <person name="Vautrin F."/>
            <person name="Bergeron E."/>
            <person name="Dubost A."/>
            <person name="Abrouk D."/>
            <person name="Rodriguez Nava V."/>
            <person name="Pujic P."/>
        </authorList>
    </citation>
    <scope>NUCLEOTIDE SEQUENCE [LARGE SCALE GENOMIC DNA]</scope>
    <source>
        <strain evidence="2 3">EML 446</strain>
    </source>
</reference>
<dbReference type="GO" id="GO:0008168">
    <property type="term" value="F:methyltransferase activity"/>
    <property type="evidence" value="ECO:0007669"/>
    <property type="project" value="UniProtKB-KW"/>
</dbReference>
<proteinExistence type="predicted"/>
<evidence type="ECO:0000259" key="1">
    <source>
        <dbReference type="Pfam" id="PF08242"/>
    </source>
</evidence>
<gene>
    <name evidence="2" type="ORF">FEK34_02470</name>
</gene>
<dbReference type="InterPro" id="IPR029063">
    <property type="entry name" value="SAM-dependent_MTases_sf"/>
</dbReference>
<name>A0A5R8P096_9NOCA</name>
<dbReference type="EMBL" id="VBUT01000001">
    <property type="protein sequence ID" value="TLF82610.1"/>
    <property type="molecule type" value="Genomic_DNA"/>
</dbReference>
<comment type="caution">
    <text evidence="2">The sequence shown here is derived from an EMBL/GenBank/DDBJ whole genome shotgun (WGS) entry which is preliminary data.</text>
</comment>
<dbReference type="Gene3D" id="3.40.50.150">
    <property type="entry name" value="Vaccinia Virus protein VP39"/>
    <property type="match status" value="1"/>
</dbReference>